<feature type="transmembrane region" description="Helical" evidence="6">
    <location>
        <begin position="109"/>
        <end position="132"/>
    </location>
</feature>
<feature type="transmembrane region" description="Helical" evidence="6">
    <location>
        <begin position="61"/>
        <end position="88"/>
    </location>
</feature>
<evidence type="ECO:0000313" key="9">
    <source>
        <dbReference type="Proteomes" id="UP000195321"/>
    </source>
</evidence>
<dbReference type="PIRSF" id="PIRSF018968">
    <property type="entry name" value="ABC_permease_BceB"/>
    <property type="match status" value="1"/>
</dbReference>
<sequence length="645" mass="74160">MTFRQFAFNNVFRNKRTYAAHFLSSTFSIMIFFTYALLLFHPNLTGELKSTSETISELGTIGFRISQGLIFIFSFFFILYSVSSFLKTRKKEFGILMMQGMSMRQLKKLVLIENMLIGFCSIFIGIMIGLIFSKLVLLISASLLMINNGLPFYIPTQAVLLTVITFLFLFLIVSLFTFKMIKVTELVELIQAEEKPKPEPKSSIILSPLSFVSISSGYGIVLYINFRRIISFPLLGLGVLLVIIGTYFLYTQCSVFLLQAAKKRESLFLKKTNILTLSELIYRMKDNATMFFIVSIISAVAFTAIGTTAALGNKELSRMTNPYTFTYMSFEENKMENEHLSVIKKSLNEANIPYRMGSASTKYTESNVTVMKLSEYNDLAKALGYQTEKLGREDEILLVPGWIAQKQEFKDGEFKKEIEVIHGDWMKTFHVKKAVQNLVLPHEVGNTLIAVQDQVYDKVPFIAREDITMSKERIYGFVVDDWMRTKEISHQLNNILGRESGERSFYFEALTLQWLQAKQTNGLLLMASVLVGIVFFTFAASFIYFRLYTDLDRDQQQYKMISKMGLSKRELKGVVTRQLLIMFFLPIVVAVIHTAVAYIALQQLVDFSILNSSIIILISFVCIQILYFFMTRWRYLQKLYRTMDQ</sequence>
<evidence type="ECO:0000259" key="7">
    <source>
        <dbReference type="Pfam" id="PF02687"/>
    </source>
</evidence>
<feature type="transmembrane region" description="Helical" evidence="6">
    <location>
        <begin position="204"/>
        <end position="224"/>
    </location>
</feature>
<feature type="transmembrane region" description="Helical" evidence="6">
    <location>
        <begin position="152"/>
        <end position="176"/>
    </location>
</feature>
<comment type="subcellular location">
    <subcellularLocation>
        <location evidence="1 6">Cell membrane</location>
        <topology evidence="1 6">Multi-pass membrane protein</topology>
    </subcellularLocation>
</comment>
<comment type="caution">
    <text evidence="8">The sequence shown here is derived from an EMBL/GenBank/DDBJ whole genome shotgun (WGS) entry which is preliminary data.</text>
</comment>
<comment type="similarity">
    <text evidence="6">Belongs to the ABC-4 integral membrane protein family.</text>
</comment>
<evidence type="ECO:0000256" key="3">
    <source>
        <dbReference type="ARBA" id="ARBA00022692"/>
    </source>
</evidence>
<evidence type="ECO:0000256" key="2">
    <source>
        <dbReference type="ARBA" id="ARBA00022475"/>
    </source>
</evidence>
<dbReference type="PANTHER" id="PTHR46795">
    <property type="entry name" value="ABC TRANSPORTER PERMEASE-RELATED-RELATED"/>
    <property type="match status" value="1"/>
</dbReference>
<dbReference type="GO" id="GO:0055085">
    <property type="term" value="P:transmembrane transport"/>
    <property type="evidence" value="ECO:0007669"/>
    <property type="project" value="UniProtKB-UniRule"/>
</dbReference>
<feature type="transmembrane region" description="Helical" evidence="6">
    <location>
        <begin position="523"/>
        <end position="545"/>
    </location>
</feature>
<evidence type="ECO:0000313" key="8">
    <source>
        <dbReference type="EMBL" id="OUM50137.1"/>
    </source>
</evidence>
<dbReference type="InterPro" id="IPR052536">
    <property type="entry name" value="ABC-4_Integral_Memb_Prot"/>
</dbReference>
<dbReference type="Proteomes" id="UP000195321">
    <property type="component" value="Unassembled WGS sequence"/>
</dbReference>
<protein>
    <submittedName>
        <fullName evidence="8">ABC transporter permease</fullName>
    </submittedName>
</protein>
<keyword evidence="3 6" id="KW-0812">Transmembrane</keyword>
<keyword evidence="6" id="KW-0813">Transport</keyword>
<accession>A0A1Y3MI65</accession>
<reference evidence="8 9" key="1">
    <citation type="submission" date="2017-02" db="EMBL/GenBank/DDBJ databases">
        <title>Bacillus pseudomycoides isolate FSL K6-0042.</title>
        <authorList>
            <person name="Kovac J."/>
        </authorList>
    </citation>
    <scope>NUCLEOTIDE SEQUENCE [LARGE SCALE GENOMIC DNA]</scope>
    <source>
        <strain evidence="8 9">FSL K6-0042</strain>
    </source>
</reference>
<dbReference type="RefSeq" id="WP_088093686.1">
    <property type="nucleotide sequence ID" value="NZ_JBALMA010000615.1"/>
</dbReference>
<keyword evidence="5 6" id="KW-0472">Membrane</keyword>
<feature type="transmembrane region" description="Helical" evidence="6">
    <location>
        <begin position="290"/>
        <end position="312"/>
    </location>
</feature>
<keyword evidence="2 6" id="KW-1003">Cell membrane</keyword>
<dbReference type="Pfam" id="PF02687">
    <property type="entry name" value="FtsX"/>
    <property type="match status" value="1"/>
</dbReference>
<dbReference type="InterPro" id="IPR003838">
    <property type="entry name" value="ABC3_permease_C"/>
</dbReference>
<dbReference type="GO" id="GO:0005886">
    <property type="term" value="C:plasma membrane"/>
    <property type="evidence" value="ECO:0007669"/>
    <property type="project" value="UniProtKB-SubCell"/>
</dbReference>
<keyword evidence="4 6" id="KW-1133">Transmembrane helix</keyword>
<feature type="transmembrane region" description="Helical" evidence="6">
    <location>
        <begin position="230"/>
        <end position="250"/>
    </location>
</feature>
<evidence type="ECO:0000256" key="6">
    <source>
        <dbReference type="PIRNR" id="PIRNR018968"/>
    </source>
</evidence>
<dbReference type="PANTHER" id="PTHR46795:SF2">
    <property type="entry name" value="ABC TRANSPORTER, PERMEASE PROTEIN"/>
    <property type="match status" value="1"/>
</dbReference>
<dbReference type="AlphaFoldDB" id="A0A1Y3MI65"/>
<gene>
    <name evidence="8" type="ORF">BW425_03335</name>
</gene>
<proteinExistence type="inferred from homology"/>
<dbReference type="InterPro" id="IPR027022">
    <property type="entry name" value="ABC_permease_BceB-typ"/>
</dbReference>
<dbReference type="EMBL" id="MWPX01000002">
    <property type="protein sequence ID" value="OUM50137.1"/>
    <property type="molecule type" value="Genomic_DNA"/>
</dbReference>
<organism evidence="8 9">
    <name type="scientific">Bacillus pseudomycoides</name>
    <dbReference type="NCBI Taxonomy" id="64104"/>
    <lineage>
        <taxon>Bacteria</taxon>
        <taxon>Bacillati</taxon>
        <taxon>Bacillota</taxon>
        <taxon>Bacilli</taxon>
        <taxon>Bacillales</taxon>
        <taxon>Bacillaceae</taxon>
        <taxon>Bacillus</taxon>
        <taxon>Bacillus cereus group</taxon>
    </lineage>
</organism>
<feature type="transmembrane region" description="Helical" evidence="6">
    <location>
        <begin position="579"/>
        <end position="601"/>
    </location>
</feature>
<evidence type="ECO:0000256" key="1">
    <source>
        <dbReference type="ARBA" id="ARBA00004651"/>
    </source>
</evidence>
<name>A0A1Y3MI65_9BACI</name>
<feature type="transmembrane region" description="Helical" evidence="6">
    <location>
        <begin position="607"/>
        <end position="629"/>
    </location>
</feature>
<feature type="transmembrane region" description="Helical" evidence="6">
    <location>
        <begin position="20"/>
        <end position="41"/>
    </location>
</feature>
<feature type="domain" description="ABC3 transporter permease C-terminal" evidence="7">
    <location>
        <begin position="69"/>
        <end position="181"/>
    </location>
</feature>
<evidence type="ECO:0000256" key="5">
    <source>
        <dbReference type="ARBA" id="ARBA00023136"/>
    </source>
</evidence>
<evidence type="ECO:0000256" key="4">
    <source>
        <dbReference type="ARBA" id="ARBA00022989"/>
    </source>
</evidence>